<dbReference type="PANTHER" id="PTHR21485:SF3">
    <property type="entry name" value="N-ACYLNEURAMINATE CYTIDYLYLTRANSFERASE"/>
    <property type="match status" value="1"/>
</dbReference>
<sequence length="155" mass="16524">MTVIRVLVLDFDGVLTDNLVHVDSEGKESVCCSRADSLGIAMVVESGIKVFVLSSEKDPVVAHRCQKMGLDYAKGIEDKRTFLGSWLAHNNFSSRELMYIGNDINDIGCLELAEIGAVVPGSPPDVVAVANCFLNAPGGRGAVREACDLLLSGDI</sequence>
<dbReference type="GO" id="GO:0046872">
    <property type="term" value="F:metal ion binding"/>
    <property type="evidence" value="ECO:0007669"/>
    <property type="project" value="UniProtKB-KW"/>
</dbReference>
<dbReference type="Gene3D" id="3.40.50.1000">
    <property type="entry name" value="HAD superfamily/HAD-like"/>
    <property type="match status" value="1"/>
</dbReference>
<name>A0A0F9UA76_9ZZZZ</name>
<gene>
    <name evidence="7" type="ORF">LCGC14_0232080</name>
</gene>
<dbReference type="EMBL" id="LAZR01000113">
    <property type="protein sequence ID" value="KKN90095.1"/>
    <property type="molecule type" value="Genomic_DNA"/>
</dbReference>
<dbReference type="InterPro" id="IPR036412">
    <property type="entry name" value="HAD-like_sf"/>
</dbReference>
<dbReference type="SFLD" id="SFLDS00003">
    <property type="entry name" value="Haloacid_Dehalogenase"/>
    <property type="match status" value="1"/>
</dbReference>
<dbReference type="SFLD" id="SFLDG01136">
    <property type="entry name" value="C1.6:_Phosphoserine_Phosphatas"/>
    <property type="match status" value="1"/>
</dbReference>
<dbReference type="InterPro" id="IPR023214">
    <property type="entry name" value="HAD_sf"/>
</dbReference>
<evidence type="ECO:0000256" key="2">
    <source>
        <dbReference type="ARBA" id="ARBA00005893"/>
    </source>
</evidence>
<comment type="subunit">
    <text evidence="3">Homotetramer.</text>
</comment>
<evidence type="ECO:0000313" key="7">
    <source>
        <dbReference type="EMBL" id="KKN90095.1"/>
    </source>
</evidence>
<evidence type="ECO:0000256" key="6">
    <source>
        <dbReference type="ARBA" id="ARBA00022842"/>
    </source>
</evidence>
<keyword evidence="4" id="KW-0479">Metal-binding</keyword>
<dbReference type="Pfam" id="PF08282">
    <property type="entry name" value="Hydrolase_3"/>
    <property type="match status" value="1"/>
</dbReference>
<organism evidence="7">
    <name type="scientific">marine sediment metagenome</name>
    <dbReference type="NCBI Taxonomy" id="412755"/>
    <lineage>
        <taxon>unclassified sequences</taxon>
        <taxon>metagenomes</taxon>
        <taxon>ecological metagenomes</taxon>
    </lineage>
</organism>
<dbReference type="InterPro" id="IPR050793">
    <property type="entry name" value="CMP-NeuNAc_synthase"/>
</dbReference>
<comment type="cofactor">
    <cofactor evidence="1">
        <name>Mg(2+)</name>
        <dbReference type="ChEBI" id="CHEBI:18420"/>
    </cofactor>
</comment>
<comment type="similarity">
    <text evidence="2">Belongs to the KdsC family.</text>
</comment>
<dbReference type="AlphaFoldDB" id="A0A0F9UA76"/>
<evidence type="ECO:0000256" key="4">
    <source>
        <dbReference type="ARBA" id="ARBA00022723"/>
    </source>
</evidence>
<keyword evidence="5" id="KW-0378">Hydrolase</keyword>
<reference evidence="7" key="1">
    <citation type="journal article" date="2015" name="Nature">
        <title>Complex archaea that bridge the gap between prokaryotes and eukaryotes.</title>
        <authorList>
            <person name="Spang A."/>
            <person name="Saw J.H."/>
            <person name="Jorgensen S.L."/>
            <person name="Zaremba-Niedzwiedzka K."/>
            <person name="Martijn J."/>
            <person name="Lind A.E."/>
            <person name="van Eijk R."/>
            <person name="Schleper C."/>
            <person name="Guy L."/>
            <person name="Ettema T.J."/>
        </authorList>
    </citation>
    <scope>NUCLEOTIDE SEQUENCE</scope>
</reference>
<evidence type="ECO:0000256" key="3">
    <source>
        <dbReference type="ARBA" id="ARBA00011881"/>
    </source>
</evidence>
<dbReference type="PANTHER" id="PTHR21485">
    <property type="entry name" value="HAD SUPERFAMILY MEMBERS CMAS AND KDSC"/>
    <property type="match status" value="1"/>
</dbReference>
<protein>
    <recommendedName>
        <fullName evidence="8">3-deoxy-D-manno-octulosonate 8-phosphate phosphatase</fullName>
    </recommendedName>
</protein>
<dbReference type="SUPFAM" id="SSF56784">
    <property type="entry name" value="HAD-like"/>
    <property type="match status" value="1"/>
</dbReference>
<accession>A0A0F9UA76</accession>
<evidence type="ECO:0000256" key="1">
    <source>
        <dbReference type="ARBA" id="ARBA00001946"/>
    </source>
</evidence>
<evidence type="ECO:0000256" key="5">
    <source>
        <dbReference type="ARBA" id="ARBA00022801"/>
    </source>
</evidence>
<dbReference type="GO" id="GO:0016788">
    <property type="term" value="F:hydrolase activity, acting on ester bonds"/>
    <property type="evidence" value="ECO:0007669"/>
    <property type="project" value="InterPro"/>
</dbReference>
<dbReference type="GO" id="GO:0008781">
    <property type="term" value="F:N-acylneuraminate cytidylyltransferase activity"/>
    <property type="evidence" value="ECO:0007669"/>
    <property type="project" value="TreeGrafter"/>
</dbReference>
<dbReference type="InterPro" id="IPR010023">
    <property type="entry name" value="KdsC_fam"/>
</dbReference>
<evidence type="ECO:0008006" key="8">
    <source>
        <dbReference type="Google" id="ProtNLM"/>
    </source>
</evidence>
<keyword evidence="6" id="KW-0460">Magnesium</keyword>
<proteinExistence type="inferred from homology"/>
<comment type="caution">
    <text evidence="7">The sequence shown here is derived from an EMBL/GenBank/DDBJ whole genome shotgun (WGS) entry which is preliminary data.</text>
</comment>
<dbReference type="SFLD" id="SFLDG01138">
    <property type="entry name" value="C1.6.2:_Deoxy-d-mannose-octulo"/>
    <property type="match status" value="1"/>
</dbReference>